<dbReference type="FunFam" id="3.50.50.60:FF:000128">
    <property type="entry name" value="Pyridine nucleotide-disulfide oxidoreductase YkgC"/>
    <property type="match status" value="1"/>
</dbReference>
<dbReference type="GO" id="GO:0003955">
    <property type="term" value="F:NAD(P)H dehydrogenase (quinone) activity"/>
    <property type="evidence" value="ECO:0007669"/>
    <property type="project" value="TreeGrafter"/>
</dbReference>
<dbReference type="AlphaFoldDB" id="A0AAP8PN56"/>
<reference evidence="14 15" key="1">
    <citation type="submission" date="2017-08" db="EMBL/GenBank/DDBJ databases">
        <title>Draft genome sequences of 64 type strains of genus Staph aureus.</title>
        <authorList>
            <person name="Cole K."/>
            <person name="Golubchik T."/>
            <person name="Russell J."/>
            <person name="Foster D."/>
            <person name="Llewelyn M."/>
            <person name="Wilson D."/>
            <person name="Crook D."/>
            <person name="Paul J."/>
        </authorList>
    </citation>
    <scope>NUCLEOTIDE SEQUENCE [LARGE SCALE GENOMIC DNA]</scope>
    <source>
        <strain evidence="14 15">NCTC 12101</strain>
    </source>
</reference>
<dbReference type="PRINTS" id="PR00411">
    <property type="entry name" value="PNDRDTASEI"/>
</dbReference>
<dbReference type="NCBIfam" id="NF005572">
    <property type="entry name" value="PRK07251.1"/>
    <property type="match status" value="1"/>
</dbReference>
<gene>
    <name evidence="14" type="ORF">CD158_08990</name>
</gene>
<comment type="similarity">
    <text evidence="1 11">Belongs to the class-I pyridine nucleotide-disulfide oxidoreductase family.</text>
</comment>
<dbReference type="GeneID" id="64981175"/>
<dbReference type="InterPro" id="IPR023753">
    <property type="entry name" value="FAD/NAD-binding_dom"/>
</dbReference>
<proteinExistence type="inferred from homology"/>
<feature type="binding site" evidence="9">
    <location>
        <position position="52"/>
    </location>
    <ligand>
        <name>FAD</name>
        <dbReference type="ChEBI" id="CHEBI:57692"/>
    </ligand>
</feature>
<dbReference type="GO" id="GO:0050660">
    <property type="term" value="F:flavin adenine dinucleotide binding"/>
    <property type="evidence" value="ECO:0007669"/>
    <property type="project" value="TreeGrafter"/>
</dbReference>
<evidence type="ECO:0000256" key="7">
    <source>
        <dbReference type="ARBA" id="ARBA00023284"/>
    </source>
</evidence>
<evidence type="ECO:0000256" key="11">
    <source>
        <dbReference type="RuleBase" id="RU003691"/>
    </source>
</evidence>
<evidence type="ECO:0000256" key="2">
    <source>
        <dbReference type="ARBA" id="ARBA00022630"/>
    </source>
</evidence>
<dbReference type="Pfam" id="PF07992">
    <property type="entry name" value="Pyr_redox_2"/>
    <property type="match status" value="1"/>
</dbReference>
<evidence type="ECO:0000256" key="6">
    <source>
        <dbReference type="ARBA" id="ARBA00023157"/>
    </source>
</evidence>
<keyword evidence="6" id="KW-1015">Disulfide bond</keyword>
<feature type="binding site" evidence="9">
    <location>
        <position position="253"/>
    </location>
    <ligand>
        <name>NAD(+)</name>
        <dbReference type="ChEBI" id="CHEBI:57540"/>
    </ligand>
</feature>
<keyword evidence="5 11" id="KW-0560">Oxidoreductase</keyword>
<evidence type="ECO:0000256" key="8">
    <source>
        <dbReference type="PIRSR" id="PIRSR000350-2"/>
    </source>
</evidence>
<evidence type="ECO:0000256" key="3">
    <source>
        <dbReference type="ARBA" id="ARBA00022827"/>
    </source>
</evidence>
<dbReference type="Gene3D" id="3.50.50.60">
    <property type="entry name" value="FAD/NAD(P)-binding domain"/>
    <property type="match status" value="3"/>
</dbReference>
<keyword evidence="3 9" id="KW-0274">FAD</keyword>
<dbReference type="PRINTS" id="PR00368">
    <property type="entry name" value="FADPNR"/>
</dbReference>
<evidence type="ECO:0000256" key="5">
    <source>
        <dbReference type="ARBA" id="ARBA00023002"/>
    </source>
</evidence>
<dbReference type="InterPro" id="IPR036188">
    <property type="entry name" value="FAD/NAD-bd_sf"/>
</dbReference>
<dbReference type="PANTHER" id="PTHR43014">
    <property type="entry name" value="MERCURIC REDUCTASE"/>
    <property type="match status" value="1"/>
</dbReference>
<dbReference type="Gene3D" id="3.30.390.30">
    <property type="match status" value="1"/>
</dbReference>
<dbReference type="InterPro" id="IPR012999">
    <property type="entry name" value="Pyr_OxRdtase_I_AS"/>
</dbReference>
<dbReference type="SUPFAM" id="SSF51905">
    <property type="entry name" value="FAD/NAD(P)-binding domain"/>
    <property type="match status" value="1"/>
</dbReference>
<dbReference type="GO" id="GO:0016668">
    <property type="term" value="F:oxidoreductase activity, acting on a sulfur group of donors, NAD(P) as acceptor"/>
    <property type="evidence" value="ECO:0007669"/>
    <property type="project" value="InterPro"/>
</dbReference>
<accession>A0AAP8PN56</accession>
<feature type="disulfide bond" description="Redox-active" evidence="10">
    <location>
        <begin position="43"/>
        <end position="48"/>
    </location>
</feature>
<evidence type="ECO:0000256" key="1">
    <source>
        <dbReference type="ARBA" id="ARBA00007532"/>
    </source>
</evidence>
<feature type="domain" description="Pyridine nucleotide-disulphide oxidoreductase dimerisation" evidence="12">
    <location>
        <begin position="329"/>
        <end position="435"/>
    </location>
</feature>
<keyword evidence="9" id="KW-0520">NAD</keyword>
<feature type="binding site" evidence="9">
    <location>
        <position position="293"/>
    </location>
    <ligand>
        <name>FAD</name>
        <dbReference type="ChEBI" id="CHEBI:57692"/>
    </ligand>
</feature>
<keyword evidence="4" id="KW-0521">NADP</keyword>
<dbReference type="Proteomes" id="UP000242470">
    <property type="component" value="Unassembled WGS sequence"/>
</dbReference>
<keyword evidence="2 11" id="KW-0285">Flavoprotein</keyword>
<dbReference type="PIRSF" id="PIRSF000350">
    <property type="entry name" value="Mercury_reductase_MerA"/>
    <property type="match status" value="1"/>
</dbReference>
<dbReference type="SUPFAM" id="SSF55424">
    <property type="entry name" value="FAD/NAD-linked reductases, dimerisation (C-terminal) domain"/>
    <property type="match status" value="1"/>
</dbReference>
<dbReference type="Pfam" id="PF02852">
    <property type="entry name" value="Pyr_redox_dim"/>
    <property type="match status" value="1"/>
</dbReference>
<dbReference type="InterPro" id="IPR001100">
    <property type="entry name" value="Pyr_nuc-diS_OxRdtase"/>
</dbReference>
<dbReference type="EMBL" id="PPQW01000068">
    <property type="protein sequence ID" value="PNZ66320.1"/>
    <property type="molecule type" value="Genomic_DNA"/>
</dbReference>
<dbReference type="InterPro" id="IPR004099">
    <property type="entry name" value="Pyr_nucl-diS_OxRdtase_dimer"/>
</dbReference>
<protein>
    <submittedName>
        <fullName evidence="14">Dihydrolipoamide dehydrogenase</fullName>
    </submittedName>
</protein>
<feature type="binding site" evidence="9">
    <location>
        <begin position="167"/>
        <end position="174"/>
    </location>
    <ligand>
        <name>NAD(+)</name>
        <dbReference type="ChEBI" id="CHEBI:57540"/>
    </ligand>
</feature>
<evidence type="ECO:0000256" key="4">
    <source>
        <dbReference type="ARBA" id="ARBA00022857"/>
    </source>
</evidence>
<dbReference type="NCBIfam" id="NF041853">
    <property type="entry name" value="hythiocyan_redase_MerA"/>
    <property type="match status" value="1"/>
</dbReference>
<dbReference type="FunFam" id="3.30.390.30:FF:000001">
    <property type="entry name" value="Dihydrolipoyl dehydrogenase"/>
    <property type="match status" value="1"/>
</dbReference>
<feature type="active site" description="Proton acceptor" evidence="8">
    <location>
        <position position="427"/>
    </location>
</feature>
<name>A0AAP8PN56_9STAP</name>
<evidence type="ECO:0000256" key="9">
    <source>
        <dbReference type="PIRSR" id="PIRSR000350-3"/>
    </source>
</evidence>
<evidence type="ECO:0000259" key="12">
    <source>
        <dbReference type="Pfam" id="PF02852"/>
    </source>
</evidence>
<dbReference type="PANTHER" id="PTHR43014:SF4">
    <property type="entry name" value="PYRIDINE NUCLEOTIDE-DISULFIDE OXIDOREDUCTASE RCLA-RELATED"/>
    <property type="match status" value="1"/>
</dbReference>
<feature type="binding site" evidence="9">
    <location>
        <position position="190"/>
    </location>
    <ligand>
        <name>NAD(+)</name>
        <dbReference type="ChEBI" id="CHEBI:57540"/>
    </ligand>
</feature>
<comment type="caution">
    <text evidence="14">The sequence shown here is derived from an EMBL/GenBank/DDBJ whole genome shotgun (WGS) entry which is preliminary data.</text>
</comment>
<comment type="cofactor">
    <cofactor evidence="9">
        <name>FAD</name>
        <dbReference type="ChEBI" id="CHEBI:57692"/>
    </cofactor>
    <text evidence="9">Binds 1 FAD per subunit.</text>
</comment>
<evidence type="ECO:0000313" key="14">
    <source>
        <dbReference type="EMBL" id="PNZ66320.1"/>
    </source>
</evidence>
<evidence type="ECO:0000313" key="15">
    <source>
        <dbReference type="Proteomes" id="UP000242470"/>
    </source>
</evidence>
<organism evidence="14 15">
    <name type="scientific">Staphylococcus auricularis</name>
    <dbReference type="NCBI Taxonomy" id="29379"/>
    <lineage>
        <taxon>Bacteria</taxon>
        <taxon>Bacillati</taxon>
        <taxon>Bacillota</taxon>
        <taxon>Bacilli</taxon>
        <taxon>Bacillales</taxon>
        <taxon>Staphylococcaceae</taxon>
        <taxon>Staphylococcus</taxon>
    </lineage>
</organism>
<dbReference type="PROSITE" id="PS00076">
    <property type="entry name" value="PYRIDINE_REDOX_1"/>
    <property type="match status" value="1"/>
</dbReference>
<keyword evidence="7 11" id="KW-0676">Redox-active center</keyword>
<evidence type="ECO:0000259" key="13">
    <source>
        <dbReference type="Pfam" id="PF07992"/>
    </source>
</evidence>
<dbReference type="InterPro" id="IPR016156">
    <property type="entry name" value="FAD/NAD-linked_Rdtase_dimer_sf"/>
</dbReference>
<evidence type="ECO:0000256" key="10">
    <source>
        <dbReference type="PIRSR" id="PIRSR000350-4"/>
    </source>
</evidence>
<feature type="domain" description="FAD/NAD(P)-binding" evidence="13">
    <location>
        <begin position="4"/>
        <end position="302"/>
    </location>
</feature>
<dbReference type="RefSeq" id="WP_059107095.1">
    <property type="nucleotide sequence ID" value="NZ_AP024589.1"/>
</dbReference>
<sequence length="440" mass="48588">MKEFDLVIIGFGKAGKTLAKFASQQGQTVAVVEQSPAMYGGTCINIGCIPSKTLVKEGLKGHDFTTAMSRKRDVVEALNHKNYHNLADEEHITVFDHQARFKSNTEVELLNSSGEVEDVVTAPHIVINTGAKAVIPDIEGVATSQRLYDSTGILNLATQPKHLVIVGGGYIALEFASMFANFGSEVTVLERGNTIMAREDQEIAAEVVKDLENKGIRIITNAETQKFVDETETTVVQTTQGNFNADAVLLAIGRQPNTELGLDHTDIELGSRGEIQVNERLQTTVDHIYAVGDVKGGLQFTYISLDDFRIVRDQLFNDGTRTTENRGEVPYTVFIDPPLSRVGLTAKEAEDQGYDIKEGKILVSQIPRHKINNDPRGMFKAVVDRNTNRILGATLYGVESEEIINLIKLAIDQHISYEVLRDNIYTHPTMIESLNDLFNI</sequence>
<keyword evidence="9" id="KW-0547">Nucleotide-binding</keyword>